<keyword evidence="8 11" id="KW-0833">Ubl conjugation pathway</keyword>
<organism evidence="13 14">
    <name type="scientific">Paramuricea clavata</name>
    <name type="common">Red gorgonian</name>
    <name type="synonym">Violescent sea-whip</name>
    <dbReference type="NCBI Taxonomy" id="317549"/>
    <lineage>
        <taxon>Eukaryota</taxon>
        <taxon>Metazoa</taxon>
        <taxon>Cnidaria</taxon>
        <taxon>Anthozoa</taxon>
        <taxon>Octocorallia</taxon>
        <taxon>Malacalcyonacea</taxon>
        <taxon>Plexauridae</taxon>
        <taxon>Paramuricea</taxon>
    </lineage>
</organism>
<dbReference type="GO" id="GO:0016607">
    <property type="term" value="C:nuclear speck"/>
    <property type="evidence" value="ECO:0007669"/>
    <property type="project" value="TreeGrafter"/>
</dbReference>
<dbReference type="Gene3D" id="3.90.1750.10">
    <property type="entry name" value="Hect, E3 ligase catalytic domains"/>
    <property type="match status" value="1"/>
</dbReference>
<dbReference type="SUPFAM" id="SSF56204">
    <property type="entry name" value="Hect, E3 ligase catalytic domain"/>
    <property type="match status" value="1"/>
</dbReference>
<dbReference type="Pfam" id="PF00632">
    <property type="entry name" value="HECT"/>
    <property type="match status" value="1"/>
</dbReference>
<dbReference type="InterPro" id="IPR035983">
    <property type="entry name" value="Hect_E3_ubiquitin_ligase"/>
</dbReference>
<keyword evidence="14" id="KW-1185">Reference proteome</keyword>
<dbReference type="InterPro" id="IPR045322">
    <property type="entry name" value="HECTD1/TRIP12-like"/>
</dbReference>
<comment type="catalytic activity">
    <reaction evidence="1 11">
        <text>S-ubiquitinyl-[E2 ubiquitin-conjugating enzyme]-L-cysteine + [acceptor protein]-L-lysine = [E2 ubiquitin-conjugating enzyme]-L-cysteine + N(6)-ubiquitinyl-[acceptor protein]-L-lysine.</text>
        <dbReference type="EC" id="2.3.2.26"/>
    </reaction>
</comment>
<dbReference type="Gene3D" id="1.25.10.10">
    <property type="entry name" value="Leucine-rich Repeat Variant"/>
    <property type="match status" value="1"/>
</dbReference>
<keyword evidence="6 11" id="KW-0808">Transferase</keyword>
<dbReference type="Pfam" id="PF25579">
    <property type="entry name" value="TPR_TRIP12_N"/>
    <property type="match status" value="1"/>
</dbReference>
<evidence type="ECO:0000256" key="11">
    <source>
        <dbReference type="RuleBase" id="RU369009"/>
    </source>
</evidence>
<name>A0A6S7FUT2_PARCT</name>
<dbReference type="GO" id="GO:0043161">
    <property type="term" value="P:proteasome-mediated ubiquitin-dependent protein catabolic process"/>
    <property type="evidence" value="ECO:0007669"/>
    <property type="project" value="TreeGrafter"/>
</dbReference>
<evidence type="ECO:0000256" key="9">
    <source>
        <dbReference type="ARBA" id="ARBA00023204"/>
    </source>
</evidence>
<dbReference type="InterPro" id="IPR016024">
    <property type="entry name" value="ARM-type_fold"/>
</dbReference>
<keyword evidence="10" id="KW-0539">Nucleus</keyword>
<dbReference type="Pfam" id="PF02825">
    <property type="entry name" value="WWE"/>
    <property type="match status" value="1"/>
</dbReference>
<evidence type="ECO:0000256" key="7">
    <source>
        <dbReference type="ARBA" id="ARBA00022763"/>
    </source>
</evidence>
<evidence type="ECO:0000313" key="13">
    <source>
        <dbReference type="EMBL" id="CAB3980052.1"/>
    </source>
</evidence>
<dbReference type="PROSITE" id="PS50918">
    <property type="entry name" value="WWE"/>
    <property type="match status" value="1"/>
</dbReference>
<feature type="compositionally biased region" description="Polar residues" evidence="12">
    <location>
        <begin position="174"/>
        <end position="190"/>
    </location>
</feature>
<feature type="compositionally biased region" description="Basic and acidic residues" evidence="12">
    <location>
        <begin position="1"/>
        <end position="13"/>
    </location>
</feature>
<feature type="region of interest" description="Disordered" evidence="12">
    <location>
        <begin position="1337"/>
        <end position="1377"/>
    </location>
</feature>
<dbReference type="FunFam" id="1.25.10.10:FF:000689">
    <property type="entry name" value="HECT ubiquitin protein ligase family protein KAK"/>
    <property type="match status" value="1"/>
</dbReference>
<protein>
    <recommendedName>
        <fullName evidence="11">E3 ubiquitin-protein ligase</fullName>
        <ecNumber evidence="11">2.3.2.26</ecNumber>
    </recommendedName>
</protein>
<feature type="compositionally biased region" description="Basic residues" evidence="12">
    <location>
        <begin position="950"/>
        <end position="960"/>
    </location>
</feature>
<evidence type="ECO:0000256" key="8">
    <source>
        <dbReference type="ARBA" id="ARBA00022786"/>
    </source>
</evidence>
<dbReference type="EMBL" id="CACRXK020000253">
    <property type="protein sequence ID" value="CAB3980052.1"/>
    <property type="molecule type" value="Genomic_DNA"/>
</dbReference>
<feature type="region of interest" description="Disordered" evidence="12">
    <location>
        <begin position="1"/>
        <end position="336"/>
    </location>
</feature>
<feature type="compositionally biased region" description="Low complexity" evidence="12">
    <location>
        <begin position="977"/>
        <end position="1021"/>
    </location>
</feature>
<dbReference type="UniPathway" id="UPA00143"/>
<feature type="region of interest" description="Disordered" evidence="12">
    <location>
        <begin position="929"/>
        <end position="1021"/>
    </location>
</feature>
<dbReference type="EC" id="2.3.2.26" evidence="11"/>
<evidence type="ECO:0000256" key="6">
    <source>
        <dbReference type="ARBA" id="ARBA00022679"/>
    </source>
</evidence>
<dbReference type="SMART" id="SM00119">
    <property type="entry name" value="HECTc"/>
    <property type="match status" value="1"/>
</dbReference>
<dbReference type="Gene3D" id="3.30.2410.10">
    <property type="entry name" value="Hect, E3 ligase catalytic domain"/>
    <property type="match status" value="1"/>
</dbReference>
<dbReference type="SUPFAM" id="SSF117839">
    <property type="entry name" value="WWE domain"/>
    <property type="match status" value="1"/>
</dbReference>
<comment type="subcellular location">
    <subcellularLocation>
        <location evidence="2">Nucleus</location>
        <location evidence="2">Nucleoplasm</location>
    </subcellularLocation>
</comment>
<dbReference type="OrthoDB" id="271273at2759"/>
<feature type="compositionally biased region" description="Low complexity" evidence="12">
    <location>
        <begin position="20"/>
        <end position="41"/>
    </location>
</feature>
<dbReference type="InterPro" id="IPR037197">
    <property type="entry name" value="WWE_dom_sf"/>
</dbReference>
<dbReference type="InterPro" id="IPR000569">
    <property type="entry name" value="HECT_dom"/>
</dbReference>
<dbReference type="CDD" id="cd00078">
    <property type="entry name" value="HECTc"/>
    <property type="match status" value="1"/>
</dbReference>
<gene>
    <name evidence="13" type="ORF">PACLA_8A081959</name>
</gene>
<dbReference type="Proteomes" id="UP001152795">
    <property type="component" value="Unassembled WGS sequence"/>
</dbReference>
<dbReference type="PANTHER" id="PTHR45670:SF13">
    <property type="entry name" value="E3 UBIQUITIN-PROTEIN LIGASE TRIP12"/>
    <property type="match status" value="1"/>
</dbReference>
<dbReference type="GO" id="GO:0008270">
    <property type="term" value="F:zinc ion binding"/>
    <property type="evidence" value="ECO:0007669"/>
    <property type="project" value="InterPro"/>
</dbReference>
<keyword evidence="5" id="KW-0597">Phosphoprotein</keyword>
<evidence type="ECO:0000256" key="1">
    <source>
        <dbReference type="ARBA" id="ARBA00000885"/>
    </source>
</evidence>
<feature type="compositionally biased region" description="Polar residues" evidence="12">
    <location>
        <begin position="1339"/>
        <end position="1358"/>
    </location>
</feature>
<dbReference type="GO" id="GO:0000209">
    <property type="term" value="P:protein polyubiquitination"/>
    <property type="evidence" value="ECO:0007669"/>
    <property type="project" value="TreeGrafter"/>
</dbReference>
<keyword evidence="13" id="KW-0436">Ligase</keyword>
<dbReference type="GO" id="GO:0006281">
    <property type="term" value="P:DNA repair"/>
    <property type="evidence" value="ECO:0007669"/>
    <property type="project" value="UniProtKB-KW"/>
</dbReference>
<dbReference type="GO" id="GO:0016874">
    <property type="term" value="F:ligase activity"/>
    <property type="evidence" value="ECO:0007669"/>
    <property type="project" value="UniProtKB-KW"/>
</dbReference>
<sequence length="1922" mass="212818">ISTHNIERGEQSKAKRPKTSAPSASSVRSSSDPSLPGSPISHRTRSCTSLLTLGASASRSSSPAASSDLNRRTVSSRRSDSNVSFPTNDRNSRRGRISSGSTRSEQTGSDLTPSASAPSLTTRGRRPSLTGLHKPTSSASLPDTGTETSTSGSTTLFPHVKKRAAKASSSASSLDTSTELSTQDQTNSSQRRLRLRKPLTTEQESTSSNSKSKRSEQRPQESSGSARASAHARLKKRFSGFQLKTNEEPAAEQSDLSEPPGLRQSLRKKKATGSCASNNSRRAARGKNSFFHRRQRQNMSSDDVAPEQPSTSGQDRSSELSQGASGSQGSDEGRLDEDLSRLQALLEARGLPPHLFGSLGPRMHQLLHRSMSGGVNGKVQQLLTGIQSTDECQQLQAVMELCQILVMGNEDTLGGFPIKQAVPALINLLSMEHNFEMMNHACRALTYLMEALPRSSVVVVEAVPTFLQKLQSIQCMDVAEQALTALEMLSRRHGKAILQCEGMSACLTYLDFFSITAQRAALAIAANCCHFVSSDDFHLITTAIPILSAKLQIQDKKSIESCCLAFTRLVDNLHNDEKLLRELAHHSLLTNVQQLLVVTPPVVSTGTFVAVLRMLALMCANCPYIAVELLKNNIAETLRFLLMGANELKETETPELSPRTPQEFYEITCLISELLPNLPSDGIFSFDSLLSKGHRPEQAYWQWKDDQNVWHSYSWIDSRIIEAAHQGGEDELSLNTLGRSYIVDFNSMQQINEDTGTSRSIQRCSRAESVPALSVSTTKKEDERAVFLQEGSEISSNFTLTLFGELNEVHNSSVGPAVRHKCLNGILRMLYYSPPELLNKLIAKFPVSSQMAGMLASSDLRTVVNALQMADILMQKLPEYFHVHFRREGVMHKIHELATGSLEAPCDEAGRSAGKDTSKVADEELNEAGSQDGLLNHSPPTSRKFSDVLKRKRRSKRISYKKSTSLDAPRPGGSEATPPRSSSLSSVPTSMLSSLRSVSLKNTTTPSSKSPKTPSSGGSSESKYKIKVWIKQQAIKFSSTYFENEESESHPALDILHRLSNASTELGTGYKEDHEALKAIGLVLSENEKSASAFEIIHSGLVPKLLRYLNRPFVKSRSSHEKHLKTFLQAFLGCPPSEDVNECFHGPDDDKRALFTILVQKLHACVNQQEQFPVKIHDAPGGCGNGSRGLQTLRFFNSHQIKCFLQRHPDCTNVKNWRGGPVKIDPLALVQAIERYLVLRGYGRVREDADEEGSDDDLSEEDIEEALAFQSPGSQRHYLEIMIGDKVLPYNMTVYQAVKQYGQADEDKDQDDEGALGRPSIWVGTHTIYYRACTGDTGEGSTSASSKNASTIYATPSKSTKKSQGKRNKDSLGDNNNAASSSLSIVASTITSENELKDSSMESIHLLQTLFNLNTKWGTVYELDDRGALIPPAEFISTKLTAKASRQLQDPIAIMTGNLPTWLGVLAHECPFLFPFECRQQLFYCSTFDRDRAMSKLQETIPDLLSAEGTDRVTPRLERKKRTVSRENIFKQAEEIVNEVGSSRAILEIQYQDEVGTGLGPTLEFYALVSREFQRADLSIWRGETVPAADDEDIQKEVSYVFSSVGLYPAPIAKNTKTNQVTKLKSKFRFLGKFIAKAIMDFRMLDIPLSQAFFKWMLGKESTLDYRDLHHIDPVLAKSVAQLRDIVHKRKRLEADTSHTPDSLKLAVESLTLDGLPIEDLDLDFRLPGTTIDLKKGGKDIPVTIHNLEEYIKLVVQWTLIDGVTKQMQAFKEGFETVFPLSSLSCFTPEEMDLLLCGSTAETWDVKSLMENCRPDHGYTHDSRAVKFLFEILSSYDKDERRRFLQFVTGSPKLPVGGFKRLTPPLKIVRKTLEASMSPDSYLPSVMTCMNYLKLPDYSTKEIMKEKLHQAAVEGQHSFHLS</sequence>
<keyword evidence="7" id="KW-0227">DNA damage</keyword>
<feature type="non-terminal residue" evidence="13">
    <location>
        <position position="1"/>
    </location>
</feature>
<dbReference type="SUPFAM" id="SSF48371">
    <property type="entry name" value="ARM repeat"/>
    <property type="match status" value="1"/>
</dbReference>
<dbReference type="PROSITE" id="PS50237">
    <property type="entry name" value="HECT"/>
    <property type="match status" value="1"/>
</dbReference>
<dbReference type="Gene3D" id="3.30.720.50">
    <property type="match status" value="1"/>
</dbReference>
<dbReference type="FunFam" id="3.30.2410.10:FF:000005">
    <property type="entry name" value="E3 ubiquitin-protein ligase TRIP12 isoform X1"/>
    <property type="match status" value="1"/>
</dbReference>
<evidence type="ECO:0000256" key="5">
    <source>
        <dbReference type="ARBA" id="ARBA00022553"/>
    </source>
</evidence>
<evidence type="ECO:0000256" key="12">
    <source>
        <dbReference type="SAM" id="MobiDB-lite"/>
    </source>
</evidence>
<dbReference type="PANTHER" id="PTHR45670">
    <property type="entry name" value="E3 UBIQUITIN-PROTEIN LIGASE TRIP12"/>
    <property type="match status" value="1"/>
</dbReference>
<feature type="compositionally biased region" description="Basic residues" evidence="12">
    <location>
        <begin position="282"/>
        <end position="296"/>
    </location>
</feature>
<dbReference type="SMART" id="SM00678">
    <property type="entry name" value="WWE"/>
    <property type="match status" value="1"/>
</dbReference>
<evidence type="ECO:0000313" key="14">
    <source>
        <dbReference type="Proteomes" id="UP001152795"/>
    </source>
</evidence>
<feature type="compositionally biased region" description="Low complexity" evidence="12">
    <location>
        <begin position="200"/>
        <end position="210"/>
    </location>
</feature>
<dbReference type="InterPro" id="IPR057948">
    <property type="entry name" value="TPR_TRIP12_N"/>
</dbReference>
<dbReference type="InterPro" id="IPR018123">
    <property type="entry name" value="WWE-dom_subgr"/>
</dbReference>
<dbReference type="GO" id="GO:0061630">
    <property type="term" value="F:ubiquitin protein ligase activity"/>
    <property type="evidence" value="ECO:0007669"/>
    <property type="project" value="UniProtKB-UniRule"/>
</dbReference>
<comment type="similarity">
    <text evidence="4 11">Belongs to the UPL family. K-HECT subfamily.</text>
</comment>
<evidence type="ECO:0000256" key="4">
    <source>
        <dbReference type="ARBA" id="ARBA00006331"/>
    </source>
</evidence>
<dbReference type="Gene3D" id="3.30.2160.10">
    <property type="entry name" value="Hect, E3 ligase catalytic domain"/>
    <property type="match status" value="1"/>
</dbReference>
<reference evidence="13" key="1">
    <citation type="submission" date="2020-04" db="EMBL/GenBank/DDBJ databases">
        <authorList>
            <person name="Alioto T."/>
            <person name="Alioto T."/>
            <person name="Gomez Garrido J."/>
        </authorList>
    </citation>
    <scope>NUCLEOTIDE SEQUENCE</scope>
    <source>
        <strain evidence="13">A484AB</strain>
    </source>
</reference>
<dbReference type="InterPro" id="IPR004170">
    <property type="entry name" value="WWE_dom"/>
</dbReference>
<evidence type="ECO:0000256" key="10">
    <source>
        <dbReference type="ARBA" id="ARBA00023242"/>
    </source>
</evidence>
<dbReference type="InterPro" id="IPR011989">
    <property type="entry name" value="ARM-like"/>
</dbReference>
<comment type="pathway">
    <text evidence="3 11">Protein modification; protein ubiquitination.</text>
</comment>
<feature type="compositionally biased region" description="Polar residues" evidence="12">
    <location>
        <begin position="105"/>
        <end position="122"/>
    </location>
</feature>
<keyword evidence="9" id="KW-0234">DNA repair</keyword>
<comment type="caution">
    <text evidence="13">The sequence shown here is derived from an EMBL/GenBank/DDBJ whole genome shotgun (WGS) entry which is preliminary data.</text>
</comment>
<feature type="compositionally biased region" description="Low complexity" evidence="12">
    <location>
        <begin position="144"/>
        <end position="155"/>
    </location>
</feature>
<dbReference type="FunFam" id="3.30.2160.10:FF:000013">
    <property type="entry name" value="E3 ubiquitin-protein ligase TRIP12 isoform X1"/>
    <property type="match status" value="1"/>
</dbReference>
<feature type="compositionally biased region" description="Polar residues" evidence="12">
    <location>
        <begin position="308"/>
        <end position="330"/>
    </location>
</feature>
<evidence type="ECO:0000256" key="3">
    <source>
        <dbReference type="ARBA" id="ARBA00004906"/>
    </source>
</evidence>
<feature type="compositionally biased region" description="Low complexity" evidence="12">
    <location>
        <begin position="49"/>
        <end position="68"/>
    </location>
</feature>
<proteinExistence type="inferred from homology"/>
<accession>A0A6S7FUT2</accession>
<evidence type="ECO:0000256" key="2">
    <source>
        <dbReference type="ARBA" id="ARBA00004642"/>
    </source>
</evidence>